<feature type="domain" description="Cyclic nucleotide-binding" evidence="4">
    <location>
        <begin position="26"/>
        <end position="100"/>
    </location>
</feature>
<dbReference type="SMART" id="SM00100">
    <property type="entry name" value="cNMP"/>
    <property type="match status" value="1"/>
</dbReference>
<dbReference type="Pfam" id="PF13545">
    <property type="entry name" value="HTH_Crp_2"/>
    <property type="match status" value="1"/>
</dbReference>
<evidence type="ECO:0000259" key="4">
    <source>
        <dbReference type="PROSITE" id="PS50042"/>
    </source>
</evidence>
<keyword evidence="1" id="KW-0805">Transcription regulation</keyword>
<evidence type="ECO:0000313" key="6">
    <source>
        <dbReference type="Proteomes" id="UP001597296"/>
    </source>
</evidence>
<dbReference type="InterPro" id="IPR012318">
    <property type="entry name" value="HTH_CRP"/>
</dbReference>
<accession>A0ABW5C7G0</accession>
<gene>
    <name evidence="5" type="ORF">ACFSNB_05525</name>
</gene>
<keyword evidence="6" id="KW-1185">Reference proteome</keyword>
<comment type="caution">
    <text evidence="5">The sequence shown here is derived from an EMBL/GenBank/DDBJ whole genome shotgun (WGS) entry which is preliminary data.</text>
</comment>
<dbReference type="InterPro" id="IPR014710">
    <property type="entry name" value="RmlC-like_jellyroll"/>
</dbReference>
<organism evidence="5 6">
    <name type="scientific">Phaeospirillum tilakii</name>
    <dbReference type="NCBI Taxonomy" id="741673"/>
    <lineage>
        <taxon>Bacteria</taxon>
        <taxon>Pseudomonadati</taxon>
        <taxon>Pseudomonadota</taxon>
        <taxon>Alphaproteobacteria</taxon>
        <taxon>Rhodospirillales</taxon>
        <taxon>Rhodospirillaceae</taxon>
        <taxon>Phaeospirillum</taxon>
    </lineage>
</organism>
<dbReference type="PROSITE" id="PS50042">
    <property type="entry name" value="CNMP_BINDING_3"/>
    <property type="match status" value="1"/>
</dbReference>
<dbReference type="SUPFAM" id="SSF51206">
    <property type="entry name" value="cAMP-binding domain-like"/>
    <property type="match status" value="1"/>
</dbReference>
<keyword evidence="2" id="KW-0238">DNA-binding</keyword>
<dbReference type="RefSeq" id="WP_377315039.1">
    <property type="nucleotide sequence ID" value="NZ_JBHUIY010000007.1"/>
</dbReference>
<protein>
    <submittedName>
        <fullName evidence="5">Crp/Fnr family transcriptional regulator</fullName>
    </submittedName>
</protein>
<dbReference type="EMBL" id="JBHUIY010000007">
    <property type="protein sequence ID" value="MFD2233259.1"/>
    <property type="molecule type" value="Genomic_DNA"/>
</dbReference>
<dbReference type="Proteomes" id="UP001597296">
    <property type="component" value="Unassembled WGS sequence"/>
</dbReference>
<evidence type="ECO:0000313" key="5">
    <source>
        <dbReference type="EMBL" id="MFD2233259.1"/>
    </source>
</evidence>
<sequence>MKGPEIEAAWHGLASCDRCQIHDLVLFADLTPEDFGAIHLPIDDLWLPPGAVLYRAETAQPALFTLREGLVKLEQYLPDGARRIVSLIGPGDVVGLEAMLGAAYEHDAVALLPSKLCRIPTPVIQRLSDKLGQALMRKWHDSVRNAHACLRELSTGAARQRVARLFLRLAPPEARRCRLFGREDVGALLGVTTETASKTVAEFKRQSVIREIAPNLFERDLAALTRIADGD</sequence>
<name>A0ABW5C7G0_9PROT</name>
<dbReference type="SUPFAM" id="SSF46785">
    <property type="entry name" value="Winged helix' DNA-binding domain"/>
    <property type="match status" value="1"/>
</dbReference>
<dbReference type="InterPro" id="IPR050397">
    <property type="entry name" value="Env_Response_Regulators"/>
</dbReference>
<keyword evidence="3" id="KW-0804">Transcription</keyword>
<evidence type="ECO:0000256" key="3">
    <source>
        <dbReference type="ARBA" id="ARBA00023163"/>
    </source>
</evidence>
<dbReference type="InterPro" id="IPR036390">
    <property type="entry name" value="WH_DNA-bd_sf"/>
</dbReference>
<reference evidence="6" key="1">
    <citation type="journal article" date="2019" name="Int. J. Syst. Evol. Microbiol.">
        <title>The Global Catalogue of Microorganisms (GCM) 10K type strain sequencing project: providing services to taxonomists for standard genome sequencing and annotation.</title>
        <authorList>
            <consortium name="The Broad Institute Genomics Platform"/>
            <consortium name="The Broad Institute Genome Sequencing Center for Infectious Disease"/>
            <person name="Wu L."/>
            <person name="Ma J."/>
        </authorList>
    </citation>
    <scope>NUCLEOTIDE SEQUENCE [LARGE SCALE GENOMIC DNA]</scope>
    <source>
        <strain evidence="6">KCTC 15012</strain>
    </source>
</reference>
<dbReference type="Gene3D" id="2.60.120.10">
    <property type="entry name" value="Jelly Rolls"/>
    <property type="match status" value="1"/>
</dbReference>
<dbReference type="Pfam" id="PF00027">
    <property type="entry name" value="cNMP_binding"/>
    <property type="match status" value="1"/>
</dbReference>
<proteinExistence type="predicted"/>
<dbReference type="CDD" id="cd00038">
    <property type="entry name" value="CAP_ED"/>
    <property type="match status" value="1"/>
</dbReference>
<dbReference type="PANTHER" id="PTHR24567:SF28">
    <property type="entry name" value="LISTERIOLYSIN REGULATORY PROTEIN"/>
    <property type="match status" value="1"/>
</dbReference>
<dbReference type="InterPro" id="IPR036388">
    <property type="entry name" value="WH-like_DNA-bd_sf"/>
</dbReference>
<dbReference type="PANTHER" id="PTHR24567">
    <property type="entry name" value="CRP FAMILY TRANSCRIPTIONAL REGULATORY PROTEIN"/>
    <property type="match status" value="1"/>
</dbReference>
<dbReference type="Gene3D" id="1.10.10.10">
    <property type="entry name" value="Winged helix-like DNA-binding domain superfamily/Winged helix DNA-binding domain"/>
    <property type="match status" value="1"/>
</dbReference>
<evidence type="ECO:0000256" key="1">
    <source>
        <dbReference type="ARBA" id="ARBA00023015"/>
    </source>
</evidence>
<dbReference type="InterPro" id="IPR018490">
    <property type="entry name" value="cNMP-bd_dom_sf"/>
</dbReference>
<dbReference type="InterPro" id="IPR000595">
    <property type="entry name" value="cNMP-bd_dom"/>
</dbReference>
<evidence type="ECO:0000256" key="2">
    <source>
        <dbReference type="ARBA" id="ARBA00023125"/>
    </source>
</evidence>